<dbReference type="EMBL" id="CAJOBE010024242">
    <property type="protein sequence ID" value="CAF4261584.1"/>
    <property type="molecule type" value="Genomic_DNA"/>
</dbReference>
<accession>A0A820FAN4</accession>
<dbReference type="Proteomes" id="UP000663874">
    <property type="component" value="Unassembled WGS sequence"/>
</dbReference>
<evidence type="ECO:0000313" key="2">
    <source>
        <dbReference type="Proteomes" id="UP000663874"/>
    </source>
</evidence>
<dbReference type="AlphaFoldDB" id="A0A820FAN4"/>
<name>A0A820FAN4_9BILA</name>
<organism evidence="1 2">
    <name type="scientific">Rotaria sordida</name>
    <dbReference type="NCBI Taxonomy" id="392033"/>
    <lineage>
        <taxon>Eukaryota</taxon>
        <taxon>Metazoa</taxon>
        <taxon>Spiralia</taxon>
        <taxon>Gnathifera</taxon>
        <taxon>Rotifera</taxon>
        <taxon>Eurotatoria</taxon>
        <taxon>Bdelloidea</taxon>
        <taxon>Philodinida</taxon>
        <taxon>Philodinidae</taxon>
        <taxon>Rotaria</taxon>
    </lineage>
</organism>
<reference evidence="1" key="1">
    <citation type="submission" date="2021-02" db="EMBL/GenBank/DDBJ databases">
        <authorList>
            <person name="Nowell W R."/>
        </authorList>
    </citation>
    <scope>NUCLEOTIDE SEQUENCE</scope>
</reference>
<sequence length="36" mass="4324">ICHTNDTMIFHMNDRMIHQIYLDSSNARHSDISYGW</sequence>
<evidence type="ECO:0000313" key="1">
    <source>
        <dbReference type="EMBL" id="CAF4261584.1"/>
    </source>
</evidence>
<proteinExistence type="predicted"/>
<comment type="caution">
    <text evidence="1">The sequence shown here is derived from an EMBL/GenBank/DDBJ whole genome shotgun (WGS) entry which is preliminary data.</text>
</comment>
<protein>
    <submittedName>
        <fullName evidence="1">Uncharacterized protein</fullName>
    </submittedName>
</protein>
<gene>
    <name evidence="1" type="ORF">FNK824_LOCUS39094</name>
</gene>
<feature type="non-terminal residue" evidence="1">
    <location>
        <position position="1"/>
    </location>
</feature>